<feature type="chain" id="PRO_5004455561" evidence="1">
    <location>
        <begin position="26"/>
        <end position="117"/>
    </location>
</feature>
<organism evidence="2 3">
    <name type="scientific">Fomitiporia mediterranea (strain MF3/22)</name>
    <name type="common">Grapevine white-rot fungus</name>
    <dbReference type="NCBI Taxonomy" id="694068"/>
    <lineage>
        <taxon>Eukaryota</taxon>
        <taxon>Fungi</taxon>
        <taxon>Dikarya</taxon>
        <taxon>Basidiomycota</taxon>
        <taxon>Agaricomycotina</taxon>
        <taxon>Agaricomycetes</taxon>
        <taxon>Hymenochaetales</taxon>
        <taxon>Hymenochaetaceae</taxon>
        <taxon>Fomitiporia</taxon>
    </lineage>
</organism>
<accession>R7SIW0</accession>
<gene>
    <name evidence="2" type="ORF">FOMMEDRAFT_162905</name>
</gene>
<dbReference type="Proteomes" id="UP000053630">
    <property type="component" value="Unassembled WGS sequence"/>
</dbReference>
<dbReference type="AlphaFoldDB" id="R7SIW0"/>
<dbReference type="GeneID" id="18675927"/>
<evidence type="ECO:0000313" key="2">
    <source>
        <dbReference type="EMBL" id="EJC97549.1"/>
    </source>
</evidence>
<dbReference type="OrthoDB" id="2845785at2759"/>
<dbReference type="KEGG" id="fme:FOMMEDRAFT_162905"/>
<reference evidence="3" key="1">
    <citation type="journal article" date="2012" name="Science">
        <title>The Paleozoic origin of enzymatic lignin decomposition reconstructed from 31 fungal genomes.</title>
        <authorList>
            <person name="Floudas D."/>
            <person name="Binder M."/>
            <person name="Riley R."/>
            <person name="Barry K."/>
            <person name="Blanchette R.A."/>
            <person name="Henrissat B."/>
            <person name="Martinez A.T."/>
            <person name="Otillar R."/>
            <person name="Spatafora J.W."/>
            <person name="Yadav J.S."/>
            <person name="Aerts A."/>
            <person name="Benoit I."/>
            <person name="Boyd A."/>
            <person name="Carlson A."/>
            <person name="Copeland A."/>
            <person name="Coutinho P.M."/>
            <person name="de Vries R.P."/>
            <person name="Ferreira P."/>
            <person name="Findley K."/>
            <person name="Foster B."/>
            <person name="Gaskell J."/>
            <person name="Glotzer D."/>
            <person name="Gorecki P."/>
            <person name="Heitman J."/>
            <person name="Hesse C."/>
            <person name="Hori C."/>
            <person name="Igarashi K."/>
            <person name="Jurgens J.A."/>
            <person name="Kallen N."/>
            <person name="Kersten P."/>
            <person name="Kohler A."/>
            <person name="Kuees U."/>
            <person name="Kumar T.K.A."/>
            <person name="Kuo A."/>
            <person name="LaButti K."/>
            <person name="Larrondo L.F."/>
            <person name="Lindquist E."/>
            <person name="Ling A."/>
            <person name="Lombard V."/>
            <person name="Lucas S."/>
            <person name="Lundell T."/>
            <person name="Martin R."/>
            <person name="McLaughlin D.J."/>
            <person name="Morgenstern I."/>
            <person name="Morin E."/>
            <person name="Murat C."/>
            <person name="Nagy L.G."/>
            <person name="Nolan M."/>
            <person name="Ohm R.A."/>
            <person name="Patyshakuliyeva A."/>
            <person name="Rokas A."/>
            <person name="Ruiz-Duenas F.J."/>
            <person name="Sabat G."/>
            <person name="Salamov A."/>
            <person name="Samejima M."/>
            <person name="Schmutz J."/>
            <person name="Slot J.C."/>
            <person name="St John F."/>
            <person name="Stenlid J."/>
            <person name="Sun H."/>
            <person name="Sun S."/>
            <person name="Syed K."/>
            <person name="Tsang A."/>
            <person name="Wiebenga A."/>
            <person name="Young D."/>
            <person name="Pisabarro A."/>
            <person name="Eastwood D.C."/>
            <person name="Martin F."/>
            <person name="Cullen D."/>
            <person name="Grigoriev I.V."/>
            <person name="Hibbett D.S."/>
        </authorList>
    </citation>
    <scope>NUCLEOTIDE SEQUENCE [LARGE SCALE GENOMIC DNA]</scope>
    <source>
        <strain evidence="3">MF3/22</strain>
    </source>
</reference>
<dbReference type="EMBL" id="JH718093">
    <property type="protein sequence ID" value="EJC97549.1"/>
    <property type="molecule type" value="Genomic_DNA"/>
</dbReference>
<evidence type="ECO:0000256" key="1">
    <source>
        <dbReference type="SAM" id="SignalP"/>
    </source>
</evidence>
<proteinExistence type="predicted"/>
<evidence type="ECO:0000313" key="3">
    <source>
        <dbReference type="Proteomes" id="UP000053630"/>
    </source>
</evidence>
<protein>
    <submittedName>
        <fullName evidence="2">Uncharacterized protein</fullName>
    </submittedName>
</protein>
<sequence length="117" mass="12135">MFISTILRPAVIALLALASVTSVSAVCGTNSIGLANAQAGAVIVDNSCNVLTAKSIGDFNVCGPYQDGSQVVCRTPETPSTAHTADGRDWGNCIRSSEVCQVGHSEPPIVQWCCPEL</sequence>
<keyword evidence="3" id="KW-1185">Reference proteome</keyword>
<dbReference type="RefSeq" id="XP_007272188.1">
    <property type="nucleotide sequence ID" value="XM_007272126.1"/>
</dbReference>
<feature type="signal peptide" evidence="1">
    <location>
        <begin position="1"/>
        <end position="25"/>
    </location>
</feature>
<name>R7SIW0_FOMME</name>
<keyword evidence="1" id="KW-0732">Signal</keyword>